<name>A0A6C0DPV8_9ZZZZ</name>
<dbReference type="GO" id="GO:0005198">
    <property type="term" value="F:structural molecule activity"/>
    <property type="evidence" value="ECO:0007669"/>
    <property type="project" value="InterPro"/>
</dbReference>
<accession>A0A6C0DPV8</accession>
<dbReference type="Pfam" id="PF16903">
    <property type="entry name" value="Capsid_N"/>
    <property type="match status" value="1"/>
</dbReference>
<reference evidence="3" key="1">
    <citation type="journal article" date="2020" name="Nature">
        <title>Giant virus diversity and host interactions through global metagenomics.</title>
        <authorList>
            <person name="Schulz F."/>
            <person name="Roux S."/>
            <person name="Paez-Espino D."/>
            <person name="Jungbluth S."/>
            <person name="Walsh D.A."/>
            <person name="Denef V.J."/>
            <person name="McMahon K.D."/>
            <person name="Konstantinidis K.T."/>
            <person name="Eloe-Fadrosh E.A."/>
            <person name="Kyrpides N.C."/>
            <person name="Woyke T."/>
        </authorList>
    </citation>
    <scope>NUCLEOTIDE SEQUENCE</scope>
    <source>
        <strain evidence="3">GVMAG-M-3300023174-30</strain>
    </source>
</reference>
<dbReference type="Pfam" id="PF04451">
    <property type="entry name" value="Capsid_NCLDV"/>
    <property type="match status" value="1"/>
</dbReference>
<dbReference type="SUPFAM" id="SSF49749">
    <property type="entry name" value="Group II dsDNA viruses VP"/>
    <property type="match status" value="2"/>
</dbReference>
<evidence type="ECO:0000313" key="3">
    <source>
        <dbReference type="EMBL" id="QHT17605.1"/>
    </source>
</evidence>
<dbReference type="Gene3D" id="2.70.9.10">
    <property type="entry name" value="Adenovirus Type 2 Hexon, domain 4"/>
    <property type="match status" value="1"/>
</dbReference>
<dbReference type="InterPro" id="IPR016112">
    <property type="entry name" value="VP_dsDNA_II"/>
</dbReference>
<dbReference type="InterPro" id="IPR038519">
    <property type="entry name" value="MCP_C_sf"/>
</dbReference>
<evidence type="ECO:0000259" key="1">
    <source>
        <dbReference type="Pfam" id="PF04451"/>
    </source>
</evidence>
<dbReference type="AlphaFoldDB" id="A0A6C0DPV8"/>
<organism evidence="3">
    <name type="scientific">viral metagenome</name>
    <dbReference type="NCBI Taxonomy" id="1070528"/>
    <lineage>
        <taxon>unclassified sequences</taxon>
        <taxon>metagenomes</taxon>
        <taxon>organismal metagenomes</taxon>
    </lineage>
</organism>
<feature type="domain" description="Major capsid protein N-terminal" evidence="2">
    <location>
        <begin position="25"/>
        <end position="261"/>
    </location>
</feature>
<evidence type="ECO:0008006" key="4">
    <source>
        <dbReference type="Google" id="ProtNLM"/>
    </source>
</evidence>
<protein>
    <recommendedName>
        <fullName evidence="4">Major capsid protein N-terminal domain-containing protein</fullName>
    </recommendedName>
</protein>
<dbReference type="InterPro" id="IPR007542">
    <property type="entry name" value="MCP_C"/>
</dbReference>
<dbReference type="InterPro" id="IPR031654">
    <property type="entry name" value="Capsid_N"/>
</dbReference>
<sequence length="451" mass="50470">MGGGLLQLVAYGAQDVYLTGNPQITFFKVAYRRHTNFALEAIEQTFNGSTSLGSRVTCQITRNGDLINRVYFVGTIQNTHSTNSSTGNAALNNPIALVPYFGLKLLKTIELEIGGQRIDKHYSEWLYIWNELSLPIGKRDGFRLMVGGDRYNRSIILDAQQTYSVYVPLEFWFCRNVGLALPLIALQYHEVKINIEFESGANMVDTNKNYSDRATTLIDSATSPTLITGIKMNSELTTTTTAATKVSLTNASLWVDYIFLDTDERRRFAQLSHEYLIEQLQFTGTDTVSGSTSTTSLKSIRMNFNHPCKELIWVIKPNQSSGANSIPPYWNNFTTRDADNNYIIGKNPVTLAKIQLNGNDRFTERIGSYFNLVQPYQHHENTPNIFNNGINVYSFAIKPEEHQPSGTLNMSRIDTAVLSLASSVSGTIYIFTVNYNVLRILSGMGGLAYSN</sequence>
<feature type="domain" description="Major capsid protein C-terminal" evidence="1">
    <location>
        <begin position="264"/>
        <end position="446"/>
    </location>
</feature>
<proteinExistence type="predicted"/>
<dbReference type="Gene3D" id="2.70.9.20">
    <property type="entry name" value="Major capsid protein Vp54"/>
    <property type="match status" value="1"/>
</dbReference>
<evidence type="ECO:0000259" key="2">
    <source>
        <dbReference type="Pfam" id="PF16903"/>
    </source>
</evidence>
<dbReference type="EMBL" id="MN739643">
    <property type="protein sequence ID" value="QHT17605.1"/>
    <property type="molecule type" value="Genomic_DNA"/>
</dbReference>